<dbReference type="EMBL" id="QVLU01000021">
    <property type="protein sequence ID" value="RGE68112.1"/>
    <property type="molecule type" value="Genomic_DNA"/>
</dbReference>
<organism evidence="1 2">
    <name type="scientific">Eisenbergiella massiliensis</name>
    <dbReference type="NCBI Taxonomy" id="1720294"/>
    <lineage>
        <taxon>Bacteria</taxon>
        <taxon>Bacillati</taxon>
        <taxon>Bacillota</taxon>
        <taxon>Clostridia</taxon>
        <taxon>Lachnospirales</taxon>
        <taxon>Lachnospiraceae</taxon>
        <taxon>Eisenbergiella</taxon>
    </lineage>
</organism>
<dbReference type="AlphaFoldDB" id="A0A3E3IM63"/>
<name>A0A3E3IM63_9FIRM</name>
<gene>
    <name evidence="1" type="ORF">DWY69_20815</name>
</gene>
<sequence>MMIKKDIEVDGKMIPFRASATVPRLYRATFHRDIFKDLSRLKESVDQSDKEESGLEIEDLELFENVAYIMAKHADPSQPDTPEEWLEQFNVFSIYSVLPQLLELWGLNMKQDSEAKKNKSRQVGK</sequence>
<accession>A0A3E3IM63</accession>
<evidence type="ECO:0000313" key="1">
    <source>
        <dbReference type="EMBL" id="RGE68112.1"/>
    </source>
</evidence>
<dbReference type="OrthoDB" id="1697664at2"/>
<comment type="caution">
    <text evidence="1">The sequence shown here is derived from an EMBL/GenBank/DDBJ whole genome shotgun (WGS) entry which is preliminary data.</text>
</comment>
<protein>
    <recommendedName>
        <fullName evidence="3">Phage tail assembly protein</fullName>
    </recommendedName>
</protein>
<evidence type="ECO:0008006" key="3">
    <source>
        <dbReference type="Google" id="ProtNLM"/>
    </source>
</evidence>
<evidence type="ECO:0000313" key="2">
    <source>
        <dbReference type="Proteomes" id="UP000261166"/>
    </source>
</evidence>
<proteinExistence type="predicted"/>
<dbReference type="RefSeq" id="WP_117531345.1">
    <property type="nucleotide sequence ID" value="NZ_JBKXRP010000034.1"/>
</dbReference>
<dbReference type="Proteomes" id="UP000261166">
    <property type="component" value="Unassembled WGS sequence"/>
</dbReference>
<reference evidence="1 2" key="1">
    <citation type="submission" date="2018-08" db="EMBL/GenBank/DDBJ databases">
        <title>A genome reference for cultivated species of the human gut microbiota.</title>
        <authorList>
            <person name="Zou Y."/>
            <person name="Xue W."/>
            <person name="Luo G."/>
        </authorList>
    </citation>
    <scope>NUCLEOTIDE SEQUENCE [LARGE SCALE GENOMIC DNA]</scope>
    <source>
        <strain evidence="1 2">AF26-4BH</strain>
    </source>
</reference>